<dbReference type="EMBL" id="VAUV01000003">
    <property type="protein sequence ID" value="TLD72090.1"/>
    <property type="molecule type" value="Genomic_DNA"/>
</dbReference>
<organism evidence="3 4">
    <name type="scientific">Phragmitibacter flavus</name>
    <dbReference type="NCBI Taxonomy" id="2576071"/>
    <lineage>
        <taxon>Bacteria</taxon>
        <taxon>Pseudomonadati</taxon>
        <taxon>Verrucomicrobiota</taxon>
        <taxon>Verrucomicrobiia</taxon>
        <taxon>Verrucomicrobiales</taxon>
        <taxon>Verrucomicrobiaceae</taxon>
        <taxon>Phragmitibacter</taxon>
    </lineage>
</organism>
<keyword evidence="1" id="KW-0812">Transmembrane</keyword>
<gene>
    <name evidence="3" type="ORF">FEM03_05020</name>
</gene>
<dbReference type="RefSeq" id="WP_138085094.1">
    <property type="nucleotide sequence ID" value="NZ_VAUV01000003.1"/>
</dbReference>
<dbReference type="AlphaFoldDB" id="A0A5R8KIK9"/>
<evidence type="ECO:0000313" key="4">
    <source>
        <dbReference type="Proteomes" id="UP000306196"/>
    </source>
</evidence>
<dbReference type="Pfam" id="PF05057">
    <property type="entry name" value="DUF676"/>
    <property type="match status" value="1"/>
</dbReference>
<protein>
    <recommendedName>
        <fullName evidence="2">DUF676 domain-containing protein</fullName>
    </recommendedName>
</protein>
<reference evidence="3 4" key="1">
    <citation type="submission" date="2019-05" db="EMBL/GenBank/DDBJ databases">
        <title>Verrucobacter flavum gen. nov., sp. nov. a new member of the family Verrucomicrobiaceae.</title>
        <authorList>
            <person name="Szuroczki S."/>
            <person name="Abbaszade G."/>
            <person name="Szabo A."/>
            <person name="Felfoldi T."/>
            <person name="Schumann P."/>
            <person name="Boka K."/>
            <person name="Keki Z."/>
            <person name="Toumi M."/>
            <person name="Toth E."/>
        </authorList>
    </citation>
    <scope>NUCLEOTIDE SEQUENCE [LARGE SCALE GENOMIC DNA]</scope>
    <source>
        <strain evidence="3 4">MG-N-17</strain>
    </source>
</reference>
<feature type="transmembrane region" description="Helical" evidence="1">
    <location>
        <begin position="6"/>
        <end position="27"/>
    </location>
</feature>
<dbReference type="Gene3D" id="3.40.50.1820">
    <property type="entry name" value="alpha/beta hydrolase"/>
    <property type="match status" value="1"/>
</dbReference>
<accession>A0A5R8KIK9</accession>
<dbReference type="InterPro" id="IPR029058">
    <property type="entry name" value="AB_hydrolase_fold"/>
</dbReference>
<comment type="caution">
    <text evidence="3">The sequence shown here is derived from an EMBL/GenBank/DDBJ whole genome shotgun (WGS) entry which is preliminary data.</text>
</comment>
<dbReference type="OrthoDB" id="556502at2"/>
<evidence type="ECO:0000256" key="1">
    <source>
        <dbReference type="SAM" id="Phobius"/>
    </source>
</evidence>
<dbReference type="SUPFAM" id="SSF53474">
    <property type="entry name" value="alpha/beta-Hydrolases"/>
    <property type="match status" value="1"/>
</dbReference>
<dbReference type="Proteomes" id="UP000306196">
    <property type="component" value="Unassembled WGS sequence"/>
</dbReference>
<feature type="domain" description="DUF676" evidence="2">
    <location>
        <begin position="212"/>
        <end position="334"/>
    </location>
</feature>
<dbReference type="InterPro" id="IPR007751">
    <property type="entry name" value="DUF676_lipase-like"/>
</dbReference>
<evidence type="ECO:0000313" key="3">
    <source>
        <dbReference type="EMBL" id="TLD72090.1"/>
    </source>
</evidence>
<keyword evidence="4" id="KW-1185">Reference proteome</keyword>
<proteinExistence type="predicted"/>
<evidence type="ECO:0000259" key="2">
    <source>
        <dbReference type="Pfam" id="PF05057"/>
    </source>
</evidence>
<keyword evidence="1" id="KW-0472">Membrane</keyword>
<name>A0A5R8KIK9_9BACT</name>
<sequence length="420" mass="46284">MNLNSLYSACTLPLVVSLLSSCGLVGLRKQVETLEKRGGITVQVTPLPPGEAATYALVWRMENGMRKDSAGFQQVAPSGIASFNLNLTETYRVGAFTDENGNRAYDAGEPLGIEMSVRPLSLSDPTIKPKIWKLILTRDHGLAAGTVIQMPKENAALGSRTNVSIGEVVSLDEKRFARESGSGSMWRPLDFLSGNTIGIYFTEPYDPKRIPVLLVYGMGGSPQDFRYFIEHFDRSKYQLWFYHYPSGMRLDRVSGLLSTGLRLLKQRHGFAKCFVVAHSMGGLASRAAINEAVAAEGKNFIPKFVTISTPWGGHKAAESGVRNLKKPVPSWLDVQPGSDFLLKLYSTPLPKGTTHDLIYGSIKDGPFYLRGENDGVVTVESETDPRIKQSSRSSMHLPHQHVEILNQPETLSIVQKWLAD</sequence>
<keyword evidence="1" id="KW-1133">Transmembrane helix</keyword>